<name>A0A0G4EEZ6_VITBC</name>
<reference evidence="3 4" key="1">
    <citation type="submission" date="2014-11" db="EMBL/GenBank/DDBJ databases">
        <authorList>
            <person name="Zhu J."/>
            <person name="Qi W."/>
            <person name="Song R."/>
        </authorList>
    </citation>
    <scope>NUCLEOTIDE SEQUENCE [LARGE SCALE GENOMIC DNA]</scope>
</reference>
<dbReference type="AlphaFoldDB" id="A0A0G4EEZ6"/>
<dbReference type="Proteomes" id="UP000041254">
    <property type="component" value="Unassembled WGS sequence"/>
</dbReference>
<gene>
    <name evidence="3" type="ORF">Vbra_3714</name>
</gene>
<protein>
    <submittedName>
        <fullName evidence="3">Uncharacterized protein</fullName>
    </submittedName>
</protein>
<feature type="compositionally biased region" description="Polar residues" evidence="1">
    <location>
        <begin position="254"/>
        <end position="263"/>
    </location>
</feature>
<feature type="region of interest" description="Disordered" evidence="1">
    <location>
        <begin position="235"/>
        <end position="288"/>
    </location>
</feature>
<accession>A0A0G4EEZ6</accession>
<sequence length="410" mass="45054">MVLSFAILSLLLLLLYPLSYLFFQVKLKDTIFVIVPNLFGVYGAAYLELKFPNDSLLSLCTNSNPASVDAWSQALFLMCFPLFLLDLIFTKHDSIMIIHHIACMVNWAVYLAIQWSPLSHSMSPSSPIAWFASGGFIFQIPGFYLECGLFVNHYFRLIRKQRPAYLVPAAVTFLAYFTARVLFLLYCCVVQLRYIEGEWVGKISTEIVFVCNVVWLVRIVRGLVRGFKERGKRRALRGEDESNIETQDSRSGGESETDSSVVNASEEPRTLTKTSRQPRDTVSNANAYPVETAGEGVILGALNQTDRRPLLPHKQQTRHRASINGHLEIESQPASVGHAPASIEVIGATVAQNAAAADGEQQWGSAAAAGGTTEQQRQHMTPFVLMAGRDRPRDAAGGAASGSSAANAPP</sequence>
<proteinExistence type="predicted"/>
<dbReference type="VEuPathDB" id="CryptoDB:Vbra_3714"/>
<feature type="transmembrane region" description="Helical" evidence="2">
    <location>
        <begin position="164"/>
        <end position="195"/>
    </location>
</feature>
<feature type="compositionally biased region" description="Polar residues" evidence="1">
    <location>
        <begin position="271"/>
        <end position="286"/>
    </location>
</feature>
<dbReference type="EMBL" id="CDMY01000214">
    <property type="protein sequence ID" value="CEL94278.1"/>
    <property type="molecule type" value="Genomic_DNA"/>
</dbReference>
<feature type="transmembrane region" description="Helical" evidence="2">
    <location>
        <begin position="128"/>
        <end position="152"/>
    </location>
</feature>
<feature type="transmembrane region" description="Helical" evidence="2">
    <location>
        <begin position="70"/>
        <end position="89"/>
    </location>
</feature>
<keyword evidence="4" id="KW-1185">Reference proteome</keyword>
<keyword evidence="2" id="KW-1133">Transmembrane helix</keyword>
<feature type="region of interest" description="Disordered" evidence="1">
    <location>
        <begin position="388"/>
        <end position="410"/>
    </location>
</feature>
<feature type="transmembrane region" description="Helical" evidence="2">
    <location>
        <begin position="96"/>
        <end position="116"/>
    </location>
</feature>
<keyword evidence="2" id="KW-0472">Membrane</keyword>
<feature type="transmembrane region" description="Helical" evidence="2">
    <location>
        <begin position="30"/>
        <end position="47"/>
    </location>
</feature>
<evidence type="ECO:0000313" key="3">
    <source>
        <dbReference type="EMBL" id="CEL94278.1"/>
    </source>
</evidence>
<dbReference type="InParanoid" id="A0A0G4EEZ6"/>
<evidence type="ECO:0000256" key="1">
    <source>
        <dbReference type="SAM" id="MobiDB-lite"/>
    </source>
</evidence>
<feature type="compositionally biased region" description="Low complexity" evidence="1">
    <location>
        <begin position="395"/>
        <end position="410"/>
    </location>
</feature>
<organism evidence="3 4">
    <name type="scientific">Vitrella brassicaformis (strain CCMP3155)</name>
    <dbReference type="NCBI Taxonomy" id="1169540"/>
    <lineage>
        <taxon>Eukaryota</taxon>
        <taxon>Sar</taxon>
        <taxon>Alveolata</taxon>
        <taxon>Colpodellida</taxon>
        <taxon>Vitrellaceae</taxon>
        <taxon>Vitrella</taxon>
    </lineage>
</organism>
<keyword evidence="2" id="KW-0812">Transmembrane</keyword>
<feature type="transmembrane region" description="Helical" evidence="2">
    <location>
        <begin position="6"/>
        <end position="23"/>
    </location>
</feature>
<evidence type="ECO:0000256" key="2">
    <source>
        <dbReference type="SAM" id="Phobius"/>
    </source>
</evidence>
<evidence type="ECO:0000313" key="4">
    <source>
        <dbReference type="Proteomes" id="UP000041254"/>
    </source>
</evidence>